<feature type="chain" id="PRO_5046798514" evidence="1">
    <location>
        <begin position="28"/>
        <end position="586"/>
    </location>
</feature>
<keyword evidence="1" id="KW-0732">Signal</keyword>
<gene>
    <name evidence="2" type="ORF">KDN34_01785</name>
</gene>
<sequence>MPKFAVGSRAMLLAACALLQPVYTAVAADANQQFEKIYSTEWQWRQNQNSVDEDSDLDTVPSSLPDVSFNTQQAHLKYWQQVEQQLTKLDSSKLSAANKINLAVYKEQIGSLMSDIENKVYERPLSGDTSFWGDLTYMTDQTFHNEADYRHYLQWLADMPRYFQQNIDNMRAGLQRGFTLPQITLQGRDATAESVATATPADNVFFKPFTKMPDTIPAEVQTQLQAAGLKAMSDYVIPAHQQVLSFLRQEYIPGAVKSLAAYDLPDGKAFYKSQIEKYTTLDLTADEIHQIGLDEVAQIRERMHQVMQQVGFKGDLKAFLDFLRTDPQFYVKTPQALLDRAAWIAKEFDAVAGDWFGRLPRRRFAIVPVPDDLAPFYTGGRGGPGIYLVNTYNLPSRPLYSLPALTLHESAPGHAFQMPLAAENKALPEFRRNYYISAYGEGWALYCEKLGEEMGIYHTPYEIFGMLSYQMWRAARLVVDTGIHAKGWTRKQAQDFMLDNTALSVHEVTTEVDRYIAWPGQALSYYLGEMDIEKNRAKAATALGSKFDIRNFHDTVLQLGSVPMKVLDARIDQFINDGGPSPYQDD</sequence>
<dbReference type="PANTHER" id="PTHR33361">
    <property type="entry name" value="GLR0591 PROTEIN"/>
    <property type="match status" value="1"/>
</dbReference>
<dbReference type="RefSeq" id="WP_212595244.1">
    <property type="nucleotide sequence ID" value="NZ_CP073587.1"/>
</dbReference>
<evidence type="ECO:0000256" key="1">
    <source>
        <dbReference type="SAM" id="SignalP"/>
    </source>
</evidence>
<dbReference type="Proteomes" id="UP000679575">
    <property type="component" value="Chromosome"/>
</dbReference>
<evidence type="ECO:0000313" key="2">
    <source>
        <dbReference type="EMBL" id="QUN06228.1"/>
    </source>
</evidence>
<feature type="signal peptide" evidence="1">
    <location>
        <begin position="1"/>
        <end position="27"/>
    </location>
</feature>
<name>A0ABX7YTX3_9GAMM</name>
<accession>A0ABX7YTX3</accession>
<dbReference type="Pfam" id="PF05960">
    <property type="entry name" value="DUF885"/>
    <property type="match status" value="1"/>
</dbReference>
<proteinExistence type="predicted"/>
<reference evidence="2 3" key="1">
    <citation type="submission" date="2021-04" db="EMBL/GenBank/DDBJ databases">
        <title>Novel species identification of genus Shewanella.</title>
        <authorList>
            <person name="Liu G."/>
        </authorList>
    </citation>
    <scope>NUCLEOTIDE SEQUENCE [LARGE SCALE GENOMIC DNA]</scope>
    <source>
        <strain evidence="2 3">FJAT-54481</strain>
    </source>
</reference>
<evidence type="ECO:0000313" key="3">
    <source>
        <dbReference type="Proteomes" id="UP000679575"/>
    </source>
</evidence>
<dbReference type="EMBL" id="CP073587">
    <property type="protein sequence ID" value="QUN06228.1"/>
    <property type="molecule type" value="Genomic_DNA"/>
</dbReference>
<dbReference type="PANTHER" id="PTHR33361:SF2">
    <property type="entry name" value="DUF885 DOMAIN-CONTAINING PROTEIN"/>
    <property type="match status" value="1"/>
</dbReference>
<dbReference type="InterPro" id="IPR010281">
    <property type="entry name" value="DUF885"/>
</dbReference>
<keyword evidence="3" id="KW-1185">Reference proteome</keyword>
<organism evidence="2 3">
    <name type="scientific">Shewanella yunxiaonensis</name>
    <dbReference type="NCBI Taxonomy" id="2829809"/>
    <lineage>
        <taxon>Bacteria</taxon>
        <taxon>Pseudomonadati</taxon>
        <taxon>Pseudomonadota</taxon>
        <taxon>Gammaproteobacteria</taxon>
        <taxon>Alteromonadales</taxon>
        <taxon>Shewanellaceae</taxon>
        <taxon>Shewanella</taxon>
    </lineage>
</organism>
<protein>
    <submittedName>
        <fullName evidence="2">DUF885 family protein</fullName>
    </submittedName>
</protein>